<dbReference type="PROSITE" id="PS50297">
    <property type="entry name" value="ANK_REP_REGION"/>
    <property type="match status" value="3"/>
</dbReference>
<feature type="repeat" description="ANK" evidence="7">
    <location>
        <begin position="170"/>
        <end position="202"/>
    </location>
</feature>
<dbReference type="PROSITE" id="PS50088">
    <property type="entry name" value="ANK_REPEAT"/>
    <property type="match status" value="4"/>
</dbReference>
<name>A0AAN8UCA7_9MAGN</name>
<keyword evidence="4 9" id="KW-1133">Transmembrane helix</keyword>
<accession>A0AAN8UCA7</accession>
<dbReference type="Pfam" id="PF13962">
    <property type="entry name" value="PGG"/>
    <property type="match status" value="1"/>
</dbReference>
<feature type="transmembrane region" description="Helical" evidence="9">
    <location>
        <begin position="428"/>
        <end position="446"/>
    </location>
</feature>
<feature type="repeat" description="ANK" evidence="7">
    <location>
        <begin position="136"/>
        <end position="168"/>
    </location>
</feature>
<dbReference type="Proteomes" id="UP001370490">
    <property type="component" value="Unassembled WGS sequence"/>
</dbReference>
<dbReference type="PANTHER" id="PTHR24186">
    <property type="entry name" value="PROTEIN PHOSPHATASE 1 REGULATORY SUBUNIT"/>
    <property type="match status" value="1"/>
</dbReference>
<comment type="subcellular location">
    <subcellularLocation>
        <location evidence="1">Membrane</location>
        <topology evidence="1">Multi-pass membrane protein</topology>
    </subcellularLocation>
</comment>
<evidence type="ECO:0000256" key="5">
    <source>
        <dbReference type="ARBA" id="ARBA00023043"/>
    </source>
</evidence>
<dbReference type="SMART" id="SM00248">
    <property type="entry name" value="ANK"/>
    <property type="match status" value="9"/>
</dbReference>
<feature type="region of interest" description="Disordered" evidence="8">
    <location>
        <begin position="594"/>
        <end position="615"/>
    </location>
</feature>
<organism evidence="11 12">
    <name type="scientific">Dillenia turbinata</name>
    <dbReference type="NCBI Taxonomy" id="194707"/>
    <lineage>
        <taxon>Eukaryota</taxon>
        <taxon>Viridiplantae</taxon>
        <taxon>Streptophyta</taxon>
        <taxon>Embryophyta</taxon>
        <taxon>Tracheophyta</taxon>
        <taxon>Spermatophyta</taxon>
        <taxon>Magnoliopsida</taxon>
        <taxon>eudicotyledons</taxon>
        <taxon>Gunneridae</taxon>
        <taxon>Pentapetalae</taxon>
        <taxon>Dilleniales</taxon>
        <taxon>Dilleniaceae</taxon>
        <taxon>Dillenia</taxon>
    </lineage>
</organism>
<dbReference type="EMBL" id="JBAMMX010000027">
    <property type="protein sequence ID" value="KAK6912740.1"/>
    <property type="molecule type" value="Genomic_DNA"/>
</dbReference>
<evidence type="ECO:0000256" key="3">
    <source>
        <dbReference type="ARBA" id="ARBA00022737"/>
    </source>
</evidence>
<dbReference type="PANTHER" id="PTHR24186:SF37">
    <property type="entry name" value="PGG DOMAIN-CONTAINING PROTEIN"/>
    <property type="match status" value="1"/>
</dbReference>
<dbReference type="Pfam" id="PF12796">
    <property type="entry name" value="Ank_2"/>
    <property type="match status" value="3"/>
</dbReference>
<reference evidence="11 12" key="1">
    <citation type="submission" date="2023-12" db="EMBL/GenBank/DDBJ databases">
        <title>A high-quality genome assembly for Dillenia turbinata (Dilleniales).</title>
        <authorList>
            <person name="Chanderbali A."/>
        </authorList>
    </citation>
    <scope>NUCLEOTIDE SEQUENCE [LARGE SCALE GENOMIC DNA]</scope>
    <source>
        <strain evidence="11">LSX21</strain>
        <tissue evidence="11">Leaf</tissue>
    </source>
</reference>
<protein>
    <submittedName>
        <fullName evidence="11">PGG domain</fullName>
    </submittedName>
</protein>
<keyword evidence="3" id="KW-0677">Repeat</keyword>
<gene>
    <name evidence="11" type="ORF">RJ641_022341</name>
</gene>
<dbReference type="InterPro" id="IPR002110">
    <property type="entry name" value="Ankyrin_rpt"/>
</dbReference>
<feature type="transmembrane region" description="Helical" evidence="9">
    <location>
        <begin position="508"/>
        <end position="528"/>
    </location>
</feature>
<evidence type="ECO:0000313" key="12">
    <source>
        <dbReference type="Proteomes" id="UP001370490"/>
    </source>
</evidence>
<sequence>MQSKLQEAILKGDVSAFLKLFEEDKDIIKQVAPGSLNTVLHLAARFGHVELVSQIMNLSPEMALAENEKMETPLHEACREGHEKIAKILVNNDPWVAYKVNRNGETALFVASERGKLHEVKLLLKYQWMLMLELDRATTSLHAAASAGHTDVVKEILKARPDFARKKDYQGCTPLHLACSKGHYDITGELLRLDEDLVCVQDNEGKTPLHWAAIKGRINIIDEILAVSLESGEILTKQGETVLHLAVKNNQFEALRYLMETLNITKLVNLQDNDGNTILHLATAGKLTTFWKEKWEQNSFFLLSPLEELMVIYILKFAINVNAINRKGYTALDVVESDASNSGALAILPALQEAGAKRCNQLPPTFLEIQQITVPTPERFCQPFPLMPISPPKKNAESPAQFQHRWHRKRREKQLELHSEGLRNARNTITVVAVLIATVTFAAGINPPGGFNQQTGKAIMGRHTSFKVFMLCNIVALFLSLGIVIVLVSIIPFEKDSMKKLLVFTHKVMWASVFFMASAYVAAIWTFMPQHGTRWVLSTLISIGGGCTLTMFVCLSVMLANHWVRKQEWKMKNKKDGSPHSSISRVEDMRITKRGSHCTSSNSDVDSSDRGCYPV</sequence>
<feature type="transmembrane region" description="Helical" evidence="9">
    <location>
        <begin position="540"/>
        <end position="564"/>
    </location>
</feature>
<dbReference type="InterPro" id="IPR036770">
    <property type="entry name" value="Ankyrin_rpt-contain_sf"/>
</dbReference>
<keyword evidence="12" id="KW-1185">Reference proteome</keyword>
<evidence type="ECO:0000256" key="8">
    <source>
        <dbReference type="SAM" id="MobiDB-lite"/>
    </source>
</evidence>
<feature type="domain" description="PGG" evidence="10">
    <location>
        <begin position="420"/>
        <end position="526"/>
    </location>
</feature>
<keyword evidence="5 7" id="KW-0040">ANK repeat</keyword>
<dbReference type="GO" id="GO:0005886">
    <property type="term" value="C:plasma membrane"/>
    <property type="evidence" value="ECO:0007669"/>
    <property type="project" value="TreeGrafter"/>
</dbReference>
<dbReference type="SUPFAM" id="SSF48403">
    <property type="entry name" value="Ankyrin repeat"/>
    <property type="match status" value="2"/>
</dbReference>
<evidence type="ECO:0000256" key="7">
    <source>
        <dbReference type="PROSITE-ProRule" id="PRU00023"/>
    </source>
</evidence>
<dbReference type="InterPro" id="IPR026961">
    <property type="entry name" value="PGG_dom"/>
</dbReference>
<comment type="caution">
    <text evidence="11">The sequence shown here is derived from an EMBL/GenBank/DDBJ whole genome shotgun (WGS) entry which is preliminary data.</text>
</comment>
<dbReference type="AlphaFoldDB" id="A0AAN8UCA7"/>
<evidence type="ECO:0000256" key="9">
    <source>
        <dbReference type="SAM" id="Phobius"/>
    </source>
</evidence>
<dbReference type="Gene3D" id="1.25.40.20">
    <property type="entry name" value="Ankyrin repeat-containing domain"/>
    <property type="match status" value="1"/>
</dbReference>
<feature type="repeat" description="ANK" evidence="7">
    <location>
        <begin position="238"/>
        <end position="260"/>
    </location>
</feature>
<evidence type="ECO:0000256" key="4">
    <source>
        <dbReference type="ARBA" id="ARBA00022989"/>
    </source>
</evidence>
<keyword evidence="6 9" id="KW-0472">Membrane</keyword>
<evidence type="ECO:0000259" key="10">
    <source>
        <dbReference type="Pfam" id="PF13962"/>
    </source>
</evidence>
<feature type="transmembrane region" description="Helical" evidence="9">
    <location>
        <begin position="466"/>
        <end position="488"/>
    </location>
</feature>
<feature type="repeat" description="ANK" evidence="7">
    <location>
        <begin position="204"/>
        <end position="225"/>
    </location>
</feature>
<evidence type="ECO:0000256" key="2">
    <source>
        <dbReference type="ARBA" id="ARBA00022692"/>
    </source>
</evidence>
<proteinExistence type="predicted"/>
<evidence type="ECO:0000313" key="11">
    <source>
        <dbReference type="EMBL" id="KAK6912740.1"/>
    </source>
</evidence>
<keyword evidence="2 9" id="KW-0812">Transmembrane</keyword>
<evidence type="ECO:0000256" key="1">
    <source>
        <dbReference type="ARBA" id="ARBA00004141"/>
    </source>
</evidence>
<evidence type="ECO:0000256" key="6">
    <source>
        <dbReference type="ARBA" id="ARBA00023136"/>
    </source>
</evidence>